<evidence type="ECO:0000313" key="3">
    <source>
        <dbReference type="EMBL" id="SCF24018.1"/>
    </source>
</evidence>
<accession>A0A1C4YTI0</accession>
<dbReference type="EMBL" id="FMCS01000009">
    <property type="protein sequence ID" value="SCF24018.1"/>
    <property type="molecule type" value="Genomic_DNA"/>
</dbReference>
<feature type="transmembrane region" description="Helical" evidence="2">
    <location>
        <begin position="133"/>
        <end position="150"/>
    </location>
</feature>
<organism evidence="3 4">
    <name type="scientific">Micromonospora chaiyaphumensis</name>
    <dbReference type="NCBI Taxonomy" id="307119"/>
    <lineage>
        <taxon>Bacteria</taxon>
        <taxon>Bacillati</taxon>
        <taxon>Actinomycetota</taxon>
        <taxon>Actinomycetes</taxon>
        <taxon>Micromonosporales</taxon>
        <taxon>Micromonosporaceae</taxon>
        <taxon>Micromonospora</taxon>
    </lineage>
</organism>
<keyword evidence="2" id="KW-0472">Membrane</keyword>
<evidence type="ECO:0000256" key="2">
    <source>
        <dbReference type="SAM" id="Phobius"/>
    </source>
</evidence>
<feature type="transmembrane region" description="Helical" evidence="2">
    <location>
        <begin position="223"/>
        <end position="252"/>
    </location>
</feature>
<feature type="transmembrane region" description="Helical" evidence="2">
    <location>
        <begin position="95"/>
        <end position="121"/>
    </location>
</feature>
<feature type="transmembrane region" description="Helical" evidence="2">
    <location>
        <begin position="436"/>
        <end position="454"/>
    </location>
</feature>
<feature type="transmembrane region" description="Helical" evidence="2">
    <location>
        <begin position="27"/>
        <end position="49"/>
    </location>
</feature>
<keyword evidence="2" id="KW-1133">Transmembrane helix</keyword>
<dbReference type="Proteomes" id="UP000199629">
    <property type="component" value="Unassembled WGS sequence"/>
</dbReference>
<keyword evidence="4" id="KW-1185">Reference proteome</keyword>
<protein>
    <recommendedName>
        <fullName evidence="5">4-amino-4-deoxy-L-arabinose transferase</fullName>
    </recommendedName>
</protein>
<feature type="transmembrane region" description="Helical" evidence="2">
    <location>
        <begin position="259"/>
        <end position="280"/>
    </location>
</feature>
<evidence type="ECO:0008006" key="5">
    <source>
        <dbReference type="Google" id="ProtNLM"/>
    </source>
</evidence>
<evidence type="ECO:0000313" key="4">
    <source>
        <dbReference type="Proteomes" id="UP000199629"/>
    </source>
</evidence>
<reference evidence="4" key="1">
    <citation type="submission" date="2016-06" db="EMBL/GenBank/DDBJ databases">
        <authorList>
            <person name="Varghese N."/>
            <person name="Submissions Spin"/>
        </authorList>
    </citation>
    <scope>NUCLEOTIDE SEQUENCE [LARGE SCALE GENOMIC DNA]</scope>
    <source>
        <strain evidence="4">DSM 45246</strain>
    </source>
</reference>
<name>A0A1C4YTI0_9ACTN</name>
<sequence length="669" mass="69232">MIPGMTAGVRQEPREATRPRTPRRTRLPALLALLAGLAGVGYRLALLLADVPPGNSDEATMGLAALHIARGEDFPVWFYGQAYMGTLEAYLAAPLVALAGPSVLVLRLPTLALYALFLALSWRLTRRLGGDRWYALLVVAVLALGSDRVLKNQLIAGGGYPELNPGGVAVALLTVGLCAGGSRGLSRRAVVDGPAARLALPPGGSEPAARLPVRAGASGLARWAAWGLVAGLLLWVDPLILPFVLALGAVLVLWRRRELVGRAGAALAGGLLLGAAPMLLDSLRHGRDPLAAVLTASGADAAASWGERLHGGLVLGPPLAMGFCSPGHCAGWQLWWAPTFLVLLLLAAIAAWRTLRRPAPPVSPAAPEAASVASADLGEFPFAANDKSPRSGGGPADVPGEWASAAVRLALLAAAAAVLAAYALSNAAGRAPMESARYLSVLAVAMPALLWPLWSAARRAGLWPRPAKPYQPGEPAGTGRAGHHLGDLAGSDPAGQHLGELAGSDRPGYRHVGDPESIIPSAGGRKRIRAAGVTAVAVLAGMLGTGAVATAGAVGTVPATHAEAERHRILVDALGDLNLRHVRAGYWTCNRLAFASGEEVRCAVVDDELRPGFDRLPEYRRAVDADPGAAWVAPAGSPLAARLDGRLGPGPDGLRVVDVPGWRIYLPRR</sequence>
<evidence type="ECO:0000256" key="1">
    <source>
        <dbReference type="SAM" id="MobiDB-lite"/>
    </source>
</evidence>
<feature type="transmembrane region" description="Helical" evidence="2">
    <location>
        <begin position="335"/>
        <end position="355"/>
    </location>
</feature>
<proteinExistence type="predicted"/>
<dbReference type="AlphaFoldDB" id="A0A1C4YTI0"/>
<feature type="region of interest" description="Disordered" evidence="1">
    <location>
        <begin position="1"/>
        <end position="22"/>
    </location>
</feature>
<feature type="transmembrane region" description="Helical" evidence="2">
    <location>
        <begin position="405"/>
        <end position="424"/>
    </location>
</feature>
<feature type="region of interest" description="Disordered" evidence="1">
    <location>
        <begin position="467"/>
        <end position="516"/>
    </location>
</feature>
<gene>
    <name evidence="3" type="ORF">GA0070214_109275</name>
</gene>
<keyword evidence="2" id="KW-0812">Transmembrane</keyword>